<sequence length="184" mass="21490">MDEVQFETFVSQNILIIPEAKRGCFTPVELGIRITNNTQASLHFSTNFYSMFPEMIAPGGELMRTGIYCARCNQPMASEFVVLIPGRAVTLYRDAFLFWEQKHIKKRDRHLSLYIPYPAEDIYCFYPLYPGTYQFRFRYREPPGAKEELPRWIETKKLQPILENLWIGEVLTPLVDIHLVDSSS</sequence>
<accession>A0ABR8FXJ8</accession>
<protein>
    <submittedName>
        <fullName evidence="1">Uncharacterized protein</fullName>
    </submittedName>
</protein>
<gene>
    <name evidence="1" type="ORF">H6G74_17695</name>
</gene>
<keyword evidence="2" id="KW-1185">Reference proteome</keyword>
<name>A0ABR8FXJ8_9NOSO</name>
<evidence type="ECO:0000313" key="1">
    <source>
        <dbReference type="EMBL" id="MBD2596145.1"/>
    </source>
</evidence>
<dbReference type="Proteomes" id="UP000603457">
    <property type="component" value="Unassembled WGS sequence"/>
</dbReference>
<dbReference type="RefSeq" id="WP_190968899.1">
    <property type="nucleotide sequence ID" value="NZ_JACJTB010000023.1"/>
</dbReference>
<comment type="caution">
    <text evidence="1">The sequence shown here is derived from an EMBL/GenBank/DDBJ whole genome shotgun (WGS) entry which is preliminary data.</text>
</comment>
<reference evidence="1 2" key="1">
    <citation type="journal article" date="2020" name="ISME J.">
        <title>Comparative genomics reveals insights into cyanobacterial evolution and habitat adaptation.</title>
        <authorList>
            <person name="Chen M.Y."/>
            <person name="Teng W.K."/>
            <person name="Zhao L."/>
            <person name="Hu C.X."/>
            <person name="Zhou Y.K."/>
            <person name="Han B.P."/>
            <person name="Song L.R."/>
            <person name="Shu W.S."/>
        </authorList>
    </citation>
    <scope>NUCLEOTIDE SEQUENCE [LARGE SCALE GENOMIC DNA]</scope>
    <source>
        <strain evidence="1 2">FACHB-130</strain>
    </source>
</reference>
<proteinExistence type="predicted"/>
<organism evidence="1 2">
    <name type="scientific">Nostoc spongiaeforme FACHB-130</name>
    <dbReference type="NCBI Taxonomy" id="1357510"/>
    <lineage>
        <taxon>Bacteria</taxon>
        <taxon>Bacillati</taxon>
        <taxon>Cyanobacteriota</taxon>
        <taxon>Cyanophyceae</taxon>
        <taxon>Nostocales</taxon>
        <taxon>Nostocaceae</taxon>
        <taxon>Nostoc</taxon>
    </lineage>
</organism>
<dbReference type="EMBL" id="JACJTB010000023">
    <property type="protein sequence ID" value="MBD2596145.1"/>
    <property type="molecule type" value="Genomic_DNA"/>
</dbReference>
<evidence type="ECO:0000313" key="2">
    <source>
        <dbReference type="Proteomes" id="UP000603457"/>
    </source>
</evidence>